<protein>
    <submittedName>
        <fullName evidence="3">Uncharacterized protein</fullName>
    </submittedName>
</protein>
<gene>
    <name evidence="3" type="ORF">EV420DRAFT_1697757</name>
</gene>
<reference evidence="3" key="1">
    <citation type="submission" date="2023-06" db="EMBL/GenBank/DDBJ databases">
        <authorList>
            <consortium name="Lawrence Berkeley National Laboratory"/>
            <person name="Ahrendt S."/>
            <person name="Sahu N."/>
            <person name="Indic B."/>
            <person name="Wong-Bajracharya J."/>
            <person name="Merenyi Z."/>
            <person name="Ke H.-M."/>
            <person name="Monk M."/>
            <person name="Kocsube S."/>
            <person name="Drula E."/>
            <person name="Lipzen A."/>
            <person name="Balint B."/>
            <person name="Henrissat B."/>
            <person name="Andreopoulos B."/>
            <person name="Martin F.M."/>
            <person name="Harder C.B."/>
            <person name="Rigling D."/>
            <person name="Ford K.L."/>
            <person name="Foster G.D."/>
            <person name="Pangilinan J."/>
            <person name="Papanicolaou A."/>
            <person name="Barry K."/>
            <person name="LaButti K."/>
            <person name="Viragh M."/>
            <person name="Koriabine M."/>
            <person name="Yan M."/>
            <person name="Riley R."/>
            <person name="Champramary S."/>
            <person name="Plett K.L."/>
            <person name="Tsai I.J."/>
            <person name="Slot J."/>
            <person name="Sipos G."/>
            <person name="Plett J."/>
            <person name="Nagy L.G."/>
            <person name="Grigoriev I.V."/>
        </authorList>
    </citation>
    <scope>NUCLEOTIDE SEQUENCE</scope>
    <source>
        <strain evidence="3">CCBAS 213</strain>
    </source>
</reference>
<evidence type="ECO:0000256" key="1">
    <source>
        <dbReference type="SAM" id="MobiDB-lite"/>
    </source>
</evidence>
<feature type="transmembrane region" description="Helical" evidence="2">
    <location>
        <begin position="66"/>
        <end position="85"/>
    </location>
</feature>
<feature type="compositionally biased region" description="Polar residues" evidence="1">
    <location>
        <begin position="251"/>
        <end position="287"/>
    </location>
</feature>
<keyword evidence="4" id="KW-1185">Reference proteome</keyword>
<comment type="caution">
    <text evidence="3">The sequence shown here is derived from an EMBL/GenBank/DDBJ whole genome shotgun (WGS) entry which is preliminary data.</text>
</comment>
<accession>A0AA39N0K4</accession>
<sequence length="308" mass="33696">MSMAELMKDDSMIVNDSFAEDCSKFAETVEADVVIFLDLFRKTFQASHNFKRTGLLDVMAGQSVHIGAYILIFCGVCLILSNEYLPTQFHGITSPSVLWPILTIPTYVSLRAFRHLGRLERATATVYRELYMFVAARMELAGWIRSLAGLRGTRREFCHLLSAGSKHSRSMCFTSGLEDLLNTCDSLCDDDKIWDDLPSYPTPADSKSGSVSPHQTARTHDPAASPIAQQPSSRPESVKGSLDDRAMRAGPSSNQTVSGTMKALSSSYVEGSRPPDNSKSESGSDSPIQHAATEATPLLIPRNLARSP</sequence>
<feature type="compositionally biased region" description="Polar residues" evidence="1">
    <location>
        <begin position="205"/>
        <end position="216"/>
    </location>
</feature>
<dbReference type="GeneID" id="85362996"/>
<name>A0AA39N0K4_ARMTA</name>
<dbReference type="RefSeq" id="XP_060328310.1">
    <property type="nucleotide sequence ID" value="XM_060479448.1"/>
</dbReference>
<organism evidence="3 4">
    <name type="scientific">Armillaria tabescens</name>
    <name type="common">Ringless honey mushroom</name>
    <name type="synonym">Agaricus tabescens</name>
    <dbReference type="NCBI Taxonomy" id="1929756"/>
    <lineage>
        <taxon>Eukaryota</taxon>
        <taxon>Fungi</taxon>
        <taxon>Dikarya</taxon>
        <taxon>Basidiomycota</taxon>
        <taxon>Agaricomycotina</taxon>
        <taxon>Agaricomycetes</taxon>
        <taxon>Agaricomycetidae</taxon>
        <taxon>Agaricales</taxon>
        <taxon>Marasmiineae</taxon>
        <taxon>Physalacriaceae</taxon>
        <taxon>Desarmillaria</taxon>
    </lineage>
</organism>
<dbReference type="Proteomes" id="UP001175211">
    <property type="component" value="Unassembled WGS sequence"/>
</dbReference>
<keyword evidence="2" id="KW-0812">Transmembrane</keyword>
<dbReference type="AlphaFoldDB" id="A0AA39N0K4"/>
<keyword evidence="2" id="KW-1133">Transmembrane helix</keyword>
<proteinExistence type="predicted"/>
<evidence type="ECO:0000256" key="2">
    <source>
        <dbReference type="SAM" id="Phobius"/>
    </source>
</evidence>
<evidence type="ECO:0000313" key="4">
    <source>
        <dbReference type="Proteomes" id="UP001175211"/>
    </source>
</evidence>
<dbReference type="EMBL" id="JAUEPS010000029">
    <property type="protein sequence ID" value="KAK0452974.1"/>
    <property type="molecule type" value="Genomic_DNA"/>
</dbReference>
<keyword evidence="2" id="KW-0472">Membrane</keyword>
<feature type="region of interest" description="Disordered" evidence="1">
    <location>
        <begin position="199"/>
        <end position="308"/>
    </location>
</feature>
<evidence type="ECO:0000313" key="3">
    <source>
        <dbReference type="EMBL" id="KAK0452974.1"/>
    </source>
</evidence>